<accession>A0A7V5UFJ4</accession>
<comment type="subcellular location">
    <subcellularLocation>
        <location evidence="1">Cytoplasm</location>
    </subcellularLocation>
</comment>
<dbReference type="GO" id="GO:0046872">
    <property type="term" value="F:metal ion binding"/>
    <property type="evidence" value="ECO:0007669"/>
    <property type="project" value="UniProtKB-KW"/>
</dbReference>
<dbReference type="PANTHER" id="PTHR33540:SF2">
    <property type="entry name" value="TRNA THREONYLCARBAMOYLADENOSINE BIOSYNTHESIS PROTEIN TSAE"/>
    <property type="match status" value="1"/>
</dbReference>
<organism evidence="11">
    <name type="scientific">Caldithrix abyssi</name>
    <dbReference type="NCBI Taxonomy" id="187145"/>
    <lineage>
        <taxon>Bacteria</taxon>
        <taxon>Pseudomonadati</taxon>
        <taxon>Calditrichota</taxon>
        <taxon>Calditrichia</taxon>
        <taxon>Calditrichales</taxon>
        <taxon>Calditrichaceae</taxon>
        <taxon>Caldithrix</taxon>
    </lineage>
</organism>
<evidence type="ECO:0000256" key="2">
    <source>
        <dbReference type="ARBA" id="ARBA00007599"/>
    </source>
</evidence>
<keyword evidence="7" id="KW-0547">Nucleotide-binding</keyword>
<dbReference type="EMBL" id="DROD01000591">
    <property type="protein sequence ID" value="HHJ53369.1"/>
    <property type="molecule type" value="Genomic_DNA"/>
</dbReference>
<dbReference type="NCBIfam" id="TIGR00150">
    <property type="entry name" value="T6A_YjeE"/>
    <property type="match status" value="1"/>
</dbReference>
<keyword evidence="9" id="KW-0460">Magnesium</keyword>
<dbReference type="Gene3D" id="3.40.50.300">
    <property type="entry name" value="P-loop containing nucleotide triphosphate hydrolases"/>
    <property type="match status" value="1"/>
</dbReference>
<gene>
    <name evidence="11" type="primary">tsaE</name>
    <name evidence="11" type="ORF">ENJ89_09265</name>
</gene>
<keyword evidence="8" id="KW-0067">ATP-binding</keyword>
<evidence type="ECO:0000256" key="7">
    <source>
        <dbReference type="ARBA" id="ARBA00022741"/>
    </source>
</evidence>
<keyword evidence="5" id="KW-0819">tRNA processing</keyword>
<evidence type="ECO:0000313" key="11">
    <source>
        <dbReference type="EMBL" id="HHJ53369.1"/>
    </source>
</evidence>
<evidence type="ECO:0000256" key="5">
    <source>
        <dbReference type="ARBA" id="ARBA00022694"/>
    </source>
</evidence>
<dbReference type="Proteomes" id="UP000886124">
    <property type="component" value="Unassembled WGS sequence"/>
</dbReference>
<evidence type="ECO:0000256" key="4">
    <source>
        <dbReference type="ARBA" id="ARBA00022490"/>
    </source>
</evidence>
<evidence type="ECO:0000256" key="3">
    <source>
        <dbReference type="ARBA" id="ARBA00019010"/>
    </source>
</evidence>
<dbReference type="GO" id="GO:0005524">
    <property type="term" value="F:ATP binding"/>
    <property type="evidence" value="ECO:0007669"/>
    <property type="project" value="UniProtKB-KW"/>
</dbReference>
<dbReference type="GO" id="GO:0002949">
    <property type="term" value="P:tRNA threonylcarbamoyladenosine modification"/>
    <property type="evidence" value="ECO:0007669"/>
    <property type="project" value="InterPro"/>
</dbReference>
<evidence type="ECO:0000256" key="6">
    <source>
        <dbReference type="ARBA" id="ARBA00022723"/>
    </source>
</evidence>
<evidence type="ECO:0000256" key="1">
    <source>
        <dbReference type="ARBA" id="ARBA00004496"/>
    </source>
</evidence>
<keyword evidence="4" id="KW-0963">Cytoplasm</keyword>
<dbReference type="SUPFAM" id="SSF52540">
    <property type="entry name" value="P-loop containing nucleoside triphosphate hydrolases"/>
    <property type="match status" value="1"/>
</dbReference>
<evidence type="ECO:0000256" key="9">
    <source>
        <dbReference type="ARBA" id="ARBA00022842"/>
    </source>
</evidence>
<comment type="similarity">
    <text evidence="2">Belongs to the TsaE family.</text>
</comment>
<dbReference type="InterPro" id="IPR027417">
    <property type="entry name" value="P-loop_NTPase"/>
</dbReference>
<protein>
    <recommendedName>
        <fullName evidence="3">tRNA threonylcarbamoyladenosine biosynthesis protein TsaE</fullName>
    </recommendedName>
    <alternativeName>
        <fullName evidence="10">t(6)A37 threonylcarbamoyladenosine biosynthesis protein TsaE</fullName>
    </alternativeName>
</protein>
<comment type="caution">
    <text evidence="11">The sequence shown here is derived from an EMBL/GenBank/DDBJ whole genome shotgun (WGS) entry which is preliminary data.</text>
</comment>
<evidence type="ECO:0000256" key="10">
    <source>
        <dbReference type="ARBA" id="ARBA00032441"/>
    </source>
</evidence>
<name>A0A7V5UFJ4_CALAY</name>
<proteinExistence type="inferred from homology"/>
<dbReference type="AlphaFoldDB" id="A0A7V5UFJ4"/>
<dbReference type="InterPro" id="IPR003442">
    <property type="entry name" value="T6A_TsaE"/>
</dbReference>
<keyword evidence="6" id="KW-0479">Metal-binding</keyword>
<sequence length="147" mass="16472">MRQIAEYHSASEQETEQIAAEIAAMLKPNDVVLLEGDLGSGKTFFVKAVCRLWRTEQEAASPSFALIHQYTGPQPVNHVDLYRIEHELELANLGLGELLACGAVTFIEWPQLIEKHLDRYYKITIDIAGNGRIFRLFKKDDADGAGN</sequence>
<dbReference type="Pfam" id="PF02367">
    <property type="entry name" value="TsaE"/>
    <property type="match status" value="1"/>
</dbReference>
<dbReference type="PANTHER" id="PTHR33540">
    <property type="entry name" value="TRNA THREONYLCARBAMOYLADENOSINE BIOSYNTHESIS PROTEIN TSAE"/>
    <property type="match status" value="1"/>
</dbReference>
<reference evidence="11" key="1">
    <citation type="journal article" date="2020" name="mSystems">
        <title>Genome- and Community-Level Interaction Insights into Carbon Utilization and Element Cycling Functions of Hydrothermarchaeota in Hydrothermal Sediment.</title>
        <authorList>
            <person name="Zhou Z."/>
            <person name="Liu Y."/>
            <person name="Xu W."/>
            <person name="Pan J."/>
            <person name="Luo Z.H."/>
            <person name="Li M."/>
        </authorList>
    </citation>
    <scope>NUCLEOTIDE SEQUENCE [LARGE SCALE GENOMIC DNA]</scope>
    <source>
        <strain evidence="11">HyVt-527</strain>
    </source>
</reference>
<evidence type="ECO:0000256" key="8">
    <source>
        <dbReference type="ARBA" id="ARBA00022840"/>
    </source>
</evidence>
<dbReference type="GO" id="GO:0005737">
    <property type="term" value="C:cytoplasm"/>
    <property type="evidence" value="ECO:0007669"/>
    <property type="project" value="UniProtKB-SubCell"/>
</dbReference>